<reference evidence="1" key="2">
    <citation type="journal article" date="2022" name="New Phytol.">
        <title>Evolutionary transition to the ectomycorrhizal habit in the genomes of a hyperdiverse lineage of mushroom-forming fungi.</title>
        <authorList>
            <person name="Looney B."/>
            <person name="Miyauchi S."/>
            <person name="Morin E."/>
            <person name="Drula E."/>
            <person name="Courty P.E."/>
            <person name="Kohler A."/>
            <person name="Kuo A."/>
            <person name="LaButti K."/>
            <person name="Pangilinan J."/>
            <person name="Lipzen A."/>
            <person name="Riley R."/>
            <person name="Andreopoulos W."/>
            <person name="He G."/>
            <person name="Johnson J."/>
            <person name="Nolan M."/>
            <person name="Tritt A."/>
            <person name="Barry K.W."/>
            <person name="Grigoriev I.V."/>
            <person name="Nagy L.G."/>
            <person name="Hibbett D."/>
            <person name="Henrissat B."/>
            <person name="Matheny P.B."/>
            <person name="Labbe J."/>
            <person name="Martin F.M."/>
        </authorList>
    </citation>
    <scope>NUCLEOTIDE SEQUENCE</scope>
    <source>
        <strain evidence="1">HHB10654</strain>
    </source>
</reference>
<sequence length="449" mass="49564">MSNQPCKFTVAICGGGVGGLTLAVALARYADIQVDVYEATAKFTEIGAGVGLWWRTRTILKALGLEEDVLQLIPGERPTDARVPTLHYRKGDQPEGVSFATIESRGGLLGVHRAEFHEVILRRLPPQCRTFTSKRLSHYVQSPNSPVQLVFEDGSTSTCDILIGADGLKSVVRSTMMRELAQTAEMNHQLAEAAAIRDCVRPRWCGVIVYRTLIPSERLLRLSPNHRVFKGPIQYLGHNRHIMAYPVSKGRFVNFAAFDVDPSQEETFYTDPWVSDADQQEIVRIFSGWELEVRQMVQCLEGLKVNRWVVNVVPPLPSYVSGNAALLGDAAHAMTPFQGAGAGQAIEDAYILAALLGHRLTTRQTAAQALQVYHRIREPLVARVADLSRSNGLHFALHGLGTDSSLPRLRHIGQQLQSNFNWVSETDPTADLARAMESLEATLGRVVRA</sequence>
<keyword evidence="2" id="KW-1185">Reference proteome</keyword>
<accession>A0ACB8SMD2</accession>
<name>A0ACB8SMD2_9AGAM</name>
<dbReference type="EMBL" id="MU277248">
    <property type="protein sequence ID" value="KAI0057397.1"/>
    <property type="molecule type" value="Genomic_DNA"/>
</dbReference>
<evidence type="ECO:0000313" key="2">
    <source>
        <dbReference type="Proteomes" id="UP000814140"/>
    </source>
</evidence>
<evidence type="ECO:0000313" key="1">
    <source>
        <dbReference type="EMBL" id="KAI0057397.1"/>
    </source>
</evidence>
<comment type="caution">
    <text evidence="1">The sequence shown here is derived from an EMBL/GenBank/DDBJ whole genome shotgun (WGS) entry which is preliminary data.</text>
</comment>
<protein>
    <submittedName>
        <fullName evidence="1">Salicylate hydroxylase</fullName>
    </submittedName>
</protein>
<proteinExistence type="predicted"/>
<reference evidence="1" key="1">
    <citation type="submission" date="2021-03" db="EMBL/GenBank/DDBJ databases">
        <authorList>
            <consortium name="DOE Joint Genome Institute"/>
            <person name="Ahrendt S."/>
            <person name="Looney B.P."/>
            <person name="Miyauchi S."/>
            <person name="Morin E."/>
            <person name="Drula E."/>
            <person name="Courty P.E."/>
            <person name="Chicoki N."/>
            <person name="Fauchery L."/>
            <person name="Kohler A."/>
            <person name="Kuo A."/>
            <person name="Labutti K."/>
            <person name="Pangilinan J."/>
            <person name="Lipzen A."/>
            <person name="Riley R."/>
            <person name="Andreopoulos W."/>
            <person name="He G."/>
            <person name="Johnson J."/>
            <person name="Barry K.W."/>
            <person name="Grigoriev I.V."/>
            <person name="Nagy L."/>
            <person name="Hibbett D."/>
            <person name="Henrissat B."/>
            <person name="Matheny P.B."/>
            <person name="Labbe J."/>
            <person name="Martin F."/>
        </authorList>
    </citation>
    <scope>NUCLEOTIDE SEQUENCE</scope>
    <source>
        <strain evidence="1">HHB10654</strain>
    </source>
</reference>
<organism evidence="1 2">
    <name type="scientific">Artomyces pyxidatus</name>
    <dbReference type="NCBI Taxonomy" id="48021"/>
    <lineage>
        <taxon>Eukaryota</taxon>
        <taxon>Fungi</taxon>
        <taxon>Dikarya</taxon>
        <taxon>Basidiomycota</taxon>
        <taxon>Agaricomycotina</taxon>
        <taxon>Agaricomycetes</taxon>
        <taxon>Russulales</taxon>
        <taxon>Auriscalpiaceae</taxon>
        <taxon>Artomyces</taxon>
    </lineage>
</organism>
<dbReference type="Proteomes" id="UP000814140">
    <property type="component" value="Unassembled WGS sequence"/>
</dbReference>
<gene>
    <name evidence="1" type="ORF">BV25DRAFT_1812485</name>
</gene>